<dbReference type="Gene3D" id="1.20.1720.10">
    <property type="entry name" value="Multidrug resistance protein D"/>
    <property type="match status" value="1"/>
</dbReference>
<dbReference type="OrthoDB" id="3218509at2"/>
<evidence type="ECO:0000256" key="4">
    <source>
        <dbReference type="ARBA" id="ARBA00022692"/>
    </source>
</evidence>
<keyword evidence="6 7" id="KW-0472">Membrane</keyword>
<dbReference type="EMBL" id="SZQA01000046">
    <property type="protein sequence ID" value="TKK81201.1"/>
    <property type="molecule type" value="Genomic_DNA"/>
</dbReference>
<dbReference type="InterPro" id="IPR036259">
    <property type="entry name" value="MFS_trans_sf"/>
</dbReference>
<organism evidence="9 10">
    <name type="scientific">Herbidospora galbida</name>
    <dbReference type="NCBI Taxonomy" id="2575442"/>
    <lineage>
        <taxon>Bacteria</taxon>
        <taxon>Bacillati</taxon>
        <taxon>Actinomycetota</taxon>
        <taxon>Actinomycetes</taxon>
        <taxon>Streptosporangiales</taxon>
        <taxon>Streptosporangiaceae</taxon>
        <taxon>Herbidospora</taxon>
    </lineage>
</organism>
<feature type="transmembrane region" description="Helical" evidence="7">
    <location>
        <begin position="81"/>
        <end position="100"/>
    </location>
</feature>
<evidence type="ECO:0000256" key="2">
    <source>
        <dbReference type="ARBA" id="ARBA00022448"/>
    </source>
</evidence>
<dbReference type="GO" id="GO:0022857">
    <property type="term" value="F:transmembrane transporter activity"/>
    <property type="evidence" value="ECO:0007669"/>
    <property type="project" value="InterPro"/>
</dbReference>
<protein>
    <submittedName>
        <fullName evidence="9">MFS transporter</fullName>
    </submittedName>
</protein>
<feature type="transmembrane region" description="Helical" evidence="7">
    <location>
        <begin position="478"/>
        <end position="497"/>
    </location>
</feature>
<dbReference type="PROSITE" id="PS50850">
    <property type="entry name" value="MFS"/>
    <property type="match status" value="1"/>
</dbReference>
<keyword evidence="4 7" id="KW-0812">Transmembrane</keyword>
<dbReference type="InterPro" id="IPR020846">
    <property type="entry name" value="MFS_dom"/>
</dbReference>
<evidence type="ECO:0000313" key="9">
    <source>
        <dbReference type="EMBL" id="TKK81201.1"/>
    </source>
</evidence>
<comment type="caution">
    <text evidence="9">The sequence shown here is derived from an EMBL/GenBank/DDBJ whole genome shotgun (WGS) entry which is preliminary data.</text>
</comment>
<feature type="transmembrane region" description="Helical" evidence="7">
    <location>
        <begin position="269"/>
        <end position="294"/>
    </location>
</feature>
<dbReference type="SUPFAM" id="SSF103473">
    <property type="entry name" value="MFS general substrate transporter"/>
    <property type="match status" value="1"/>
</dbReference>
<name>A0A4U3LYC7_9ACTN</name>
<evidence type="ECO:0000256" key="3">
    <source>
        <dbReference type="ARBA" id="ARBA00022475"/>
    </source>
</evidence>
<proteinExistence type="predicted"/>
<dbReference type="InterPro" id="IPR011701">
    <property type="entry name" value="MFS"/>
</dbReference>
<keyword evidence="10" id="KW-1185">Reference proteome</keyword>
<feature type="transmembrane region" description="Helical" evidence="7">
    <location>
        <begin position="106"/>
        <end position="127"/>
    </location>
</feature>
<feature type="transmembrane region" description="Helical" evidence="7">
    <location>
        <begin position="336"/>
        <end position="353"/>
    </location>
</feature>
<feature type="domain" description="Major facilitator superfamily (MFS) profile" evidence="8">
    <location>
        <begin position="15"/>
        <end position="500"/>
    </location>
</feature>
<dbReference type="PANTHER" id="PTHR42718:SF47">
    <property type="entry name" value="METHYL VIOLOGEN RESISTANCE PROTEIN SMVA"/>
    <property type="match status" value="1"/>
</dbReference>
<dbReference type="PRINTS" id="PR01036">
    <property type="entry name" value="TCRTETB"/>
</dbReference>
<accession>A0A4U3LYC7</accession>
<evidence type="ECO:0000256" key="7">
    <source>
        <dbReference type="SAM" id="Phobius"/>
    </source>
</evidence>
<feature type="transmembrane region" description="Helical" evidence="7">
    <location>
        <begin position="359"/>
        <end position="380"/>
    </location>
</feature>
<dbReference type="GO" id="GO:0005886">
    <property type="term" value="C:plasma membrane"/>
    <property type="evidence" value="ECO:0007669"/>
    <property type="project" value="UniProtKB-SubCell"/>
</dbReference>
<dbReference type="Gene3D" id="1.20.1250.20">
    <property type="entry name" value="MFS general substrate transporter like domains"/>
    <property type="match status" value="1"/>
</dbReference>
<keyword evidence="5 7" id="KW-1133">Transmembrane helix</keyword>
<feature type="transmembrane region" description="Helical" evidence="7">
    <location>
        <begin position="306"/>
        <end position="329"/>
    </location>
</feature>
<sequence>MTSTTPTPAAKKWGTLVISCLAMLLLALDVTVLHLATPKLVEDMTPTATQLLWILDIYGFALAGLLITFGNIGDRIGRKKLLLIGTVAFGAASALTAYAPTPELLIAARALLGVAGATIMPSTLSIIRNVFTDPKERTSAVGIWSSVSALGFAIGPVVGGALLDHFWWGSAFLINVPITIILVIGGVLVLPESRNPNPGRLDVISVPLSIIGVISFVYAFKIAAHDGIAEPAVWISAALGLVAFVVFVRRQTKLAEPLIDVRLFRLRAFSGAVGANVAVIFGTLSISVAFAQYFQLVRGWSPLVSGLAGLPGGVGAAIAGGLAGTLIMAMGRARTVTLGLFLTSVGFFFYALVDVDTSYAFMLLPMIIAGMGMGFTFAVTNDTIIASVPRERAGAASAISETATEVGGALGIAVLGSVLGGLYTGNLVVPSGIPAEAATVAGESLGGAVHVASQLPGALGTQLLEAAQRTFVDSMHTTLVVGAVSMIVLAAACLWALRGTPKEIPEVILDDTGRVEEPAR</sequence>
<comment type="subcellular location">
    <subcellularLocation>
        <location evidence="1">Cell membrane</location>
        <topology evidence="1">Multi-pass membrane protein</topology>
    </subcellularLocation>
</comment>
<feature type="transmembrane region" description="Helical" evidence="7">
    <location>
        <begin position="232"/>
        <end position="248"/>
    </location>
</feature>
<dbReference type="CDD" id="cd17321">
    <property type="entry name" value="MFS_MMR_MDR_like"/>
    <property type="match status" value="1"/>
</dbReference>
<evidence type="ECO:0000256" key="1">
    <source>
        <dbReference type="ARBA" id="ARBA00004651"/>
    </source>
</evidence>
<dbReference type="RefSeq" id="WP_137251092.1">
    <property type="nucleotide sequence ID" value="NZ_SZQA01000046.1"/>
</dbReference>
<feature type="transmembrane region" description="Helical" evidence="7">
    <location>
        <begin position="165"/>
        <end position="189"/>
    </location>
</feature>
<feature type="transmembrane region" description="Helical" evidence="7">
    <location>
        <begin position="51"/>
        <end position="69"/>
    </location>
</feature>
<dbReference type="PANTHER" id="PTHR42718">
    <property type="entry name" value="MAJOR FACILITATOR SUPERFAMILY MULTIDRUG TRANSPORTER MFSC"/>
    <property type="match status" value="1"/>
</dbReference>
<feature type="transmembrane region" description="Helical" evidence="7">
    <location>
        <begin position="139"/>
        <end position="159"/>
    </location>
</feature>
<feature type="transmembrane region" description="Helical" evidence="7">
    <location>
        <begin position="201"/>
        <end position="220"/>
    </location>
</feature>
<gene>
    <name evidence="9" type="ORF">FDA94_33580</name>
</gene>
<evidence type="ECO:0000256" key="5">
    <source>
        <dbReference type="ARBA" id="ARBA00022989"/>
    </source>
</evidence>
<reference evidence="9 10" key="1">
    <citation type="submission" date="2019-04" db="EMBL/GenBank/DDBJ databases">
        <title>Herbidospora sp. NEAU-GS14.nov., a novel actinomycete isolated from soil.</title>
        <authorList>
            <person name="Han L."/>
        </authorList>
    </citation>
    <scope>NUCLEOTIDE SEQUENCE [LARGE SCALE GENOMIC DNA]</scope>
    <source>
        <strain evidence="9 10">NEAU-GS14</strain>
    </source>
</reference>
<evidence type="ECO:0000259" key="8">
    <source>
        <dbReference type="PROSITE" id="PS50850"/>
    </source>
</evidence>
<evidence type="ECO:0000313" key="10">
    <source>
        <dbReference type="Proteomes" id="UP000308705"/>
    </source>
</evidence>
<keyword evidence="3" id="KW-1003">Cell membrane</keyword>
<dbReference type="AlphaFoldDB" id="A0A4U3LYC7"/>
<evidence type="ECO:0000256" key="6">
    <source>
        <dbReference type="ARBA" id="ARBA00023136"/>
    </source>
</evidence>
<dbReference type="Proteomes" id="UP000308705">
    <property type="component" value="Unassembled WGS sequence"/>
</dbReference>
<keyword evidence="2" id="KW-0813">Transport</keyword>
<dbReference type="Pfam" id="PF07690">
    <property type="entry name" value="MFS_1"/>
    <property type="match status" value="1"/>
</dbReference>